<gene>
    <name evidence="2" type="ORF">NA57DRAFT_70114</name>
</gene>
<proteinExistence type="predicted"/>
<protein>
    <submittedName>
        <fullName evidence="2">Uncharacterized protein</fullName>
    </submittedName>
</protein>
<comment type="caution">
    <text evidence="2">The sequence shown here is derived from an EMBL/GenBank/DDBJ whole genome shotgun (WGS) entry which is preliminary data.</text>
</comment>
<feature type="compositionally biased region" description="Basic and acidic residues" evidence="1">
    <location>
        <begin position="85"/>
        <end position="96"/>
    </location>
</feature>
<evidence type="ECO:0000313" key="2">
    <source>
        <dbReference type="EMBL" id="KAF2103904.1"/>
    </source>
</evidence>
<feature type="compositionally biased region" description="Basic and acidic residues" evidence="1">
    <location>
        <begin position="210"/>
        <end position="223"/>
    </location>
</feature>
<keyword evidence="3" id="KW-1185">Reference proteome</keyword>
<dbReference type="OrthoDB" id="5876637at2759"/>
<organism evidence="2 3">
    <name type="scientific">Rhizodiscina lignyota</name>
    <dbReference type="NCBI Taxonomy" id="1504668"/>
    <lineage>
        <taxon>Eukaryota</taxon>
        <taxon>Fungi</taxon>
        <taxon>Dikarya</taxon>
        <taxon>Ascomycota</taxon>
        <taxon>Pezizomycotina</taxon>
        <taxon>Dothideomycetes</taxon>
        <taxon>Pleosporomycetidae</taxon>
        <taxon>Aulographales</taxon>
        <taxon>Rhizodiscinaceae</taxon>
        <taxon>Rhizodiscina</taxon>
    </lineage>
</organism>
<dbReference type="AlphaFoldDB" id="A0A9P4IMK9"/>
<feature type="compositionally biased region" description="Basic and acidic residues" evidence="1">
    <location>
        <begin position="155"/>
        <end position="172"/>
    </location>
</feature>
<feature type="compositionally biased region" description="Basic and acidic residues" evidence="1">
    <location>
        <begin position="133"/>
        <end position="142"/>
    </location>
</feature>
<evidence type="ECO:0000313" key="3">
    <source>
        <dbReference type="Proteomes" id="UP000799772"/>
    </source>
</evidence>
<dbReference type="PANTHER" id="PTHR40644">
    <property type="entry name" value="UPF0653 PROTEIN C607.02C"/>
    <property type="match status" value="1"/>
</dbReference>
<dbReference type="EMBL" id="ML978121">
    <property type="protein sequence ID" value="KAF2103904.1"/>
    <property type="molecule type" value="Genomic_DNA"/>
</dbReference>
<feature type="region of interest" description="Disordered" evidence="1">
    <location>
        <begin position="130"/>
        <end position="237"/>
    </location>
</feature>
<accession>A0A9P4IMK9</accession>
<sequence length="288" mass="32881">MGHKHKRAREVNNGDDFDLPPSVIARPLPVGKLEISKAKRKPRQTEWRNDDTPKAFTRLMQFQKRGKAVSGLDNGDAPRGRKRKRGEDSNAERIHESLPANVPKILPGERLGDFAARVDQALPFAGLGHKGKHVEGIKERETKHNRRLRKMQTAWREEEARIREKEAEARELAEEEEDERDALFGNKTVDLQVGGKKSRRKPDADDDPWEVLKRNREQPKGLHDVAQAPPQFSRVPKEKFKIRNGAKANVADIPNAAGSLRRREELGETRKTIIESYRRIMDGKRANS</sequence>
<reference evidence="2" key="1">
    <citation type="journal article" date="2020" name="Stud. Mycol.">
        <title>101 Dothideomycetes genomes: a test case for predicting lifestyles and emergence of pathogens.</title>
        <authorList>
            <person name="Haridas S."/>
            <person name="Albert R."/>
            <person name="Binder M."/>
            <person name="Bloem J."/>
            <person name="Labutti K."/>
            <person name="Salamov A."/>
            <person name="Andreopoulos B."/>
            <person name="Baker S."/>
            <person name="Barry K."/>
            <person name="Bills G."/>
            <person name="Bluhm B."/>
            <person name="Cannon C."/>
            <person name="Castanera R."/>
            <person name="Culley D."/>
            <person name="Daum C."/>
            <person name="Ezra D."/>
            <person name="Gonzalez J."/>
            <person name="Henrissat B."/>
            <person name="Kuo A."/>
            <person name="Liang C."/>
            <person name="Lipzen A."/>
            <person name="Lutzoni F."/>
            <person name="Magnuson J."/>
            <person name="Mondo S."/>
            <person name="Nolan M."/>
            <person name="Ohm R."/>
            <person name="Pangilinan J."/>
            <person name="Park H.-J."/>
            <person name="Ramirez L."/>
            <person name="Alfaro M."/>
            <person name="Sun H."/>
            <person name="Tritt A."/>
            <person name="Yoshinaga Y."/>
            <person name="Zwiers L.-H."/>
            <person name="Turgeon B."/>
            <person name="Goodwin S."/>
            <person name="Spatafora J."/>
            <person name="Crous P."/>
            <person name="Grigoriev I."/>
        </authorList>
    </citation>
    <scope>NUCLEOTIDE SEQUENCE</scope>
    <source>
        <strain evidence="2">CBS 133067</strain>
    </source>
</reference>
<dbReference type="Proteomes" id="UP000799772">
    <property type="component" value="Unassembled WGS sequence"/>
</dbReference>
<dbReference type="PANTHER" id="PTHR40644:SF1">
    <property type="entry name" value="UPF0653 PROTEIN C607.02C"/>
    <property type="match status" value="1"/>
</dbReference>
<evidence type="ECO:0000256" key="1">
    <source>
        <dbReference type="SAM" id="MobiDB-lite"/>
    </source>
</evidence>
<feature type="region of interest" description="Disordered" evidence="1">
    <location>
        <begin position="1"/>
        <end position="106"/>
    </location>
</feature>
<name>A0A9P4IMK9_9PEZI</name>
<feature type="compositionally biased region" description="Basic and acidic residues" evidence="1">
    <location>
        <begin position="43"/>
        <end position="53"/>
    </location>
</feature>